<dbReference type="EMBL" id="JAVRQU010000009">
    <property type="protein sequence ID" value="KAK5698616.1"/>
    <property type="molecule type" value="Genomic_DNA"/>
</dbReference>
<dbReference type="PANTHER" id="PTHR37540:SF5">
    <property type="entry name" value="TRANSCRIPTION FACTOR DOMAIN-CONTAINING PROTEIN"/>
    <property type="match status" value="1"/>
</dbReference>
<proteinExistence type="predicted"/>
<gene>
    <name evidence="2" type="ORF">LTR97_006262</name>
</gene>
<evidence type="ECO:0000256" key="1">
    <source>
        <dbReference type="SAM" id="MobiDB-lite"/>
    </source>
</evidence>
<name>A0AAN8A0N8_9PEZI</name>
<evidence type="ECO:0000313" key="3">
    <source>
        <dbReference type="Proteomes" id="UP001310594"/>
    </source>
</evidence>
<dbReference type="PANTHER" id="PTHR37540">
    <property type="entry name" value="TRANSCRIPTION FACTOR (ACR-2), PUTATIVE-RELATED-RELATED"/>
    <property type="match status" value="1"/>
</dbReference>
<comment type="caution">
    <text evidence="2">The sequence shown here is derived from an EMBL/GenBank/DDBJ whole genome shotgun (WGS) entry which is preliminary data.</text>
</comment>
<feature type="region of interest" description="Disordered" evidence="1">
    <location>
        <begin position="20"/>
        <end position="118"/>
    </location>
</feature>
<evidence type="ECO:0008006" key="4">
    <source>
        <dbReference type="Google" id="ProtNLM"/>
    </source>
</evidence>
<dbReference type="Proteomes" id="UP001310594">
    <property type="component" value="Unassembled WGS sequence"/>
</dbReference>
<dbReference type="InterPro" id="IPR021858">
    <property type="entry name" value="Fun_TF"/>
</dbReference>
<dbReference type="Pfam" id="PF11951">
    <property type="entry name" value="Fungal_trans_2"/>
    <property type="match status" value="1"/>
</dbReference>
<dbReference type="AlphaFoldDB" id="A0AAN8A0N8"/>
<evidence type="ECO:0000313" key="2">
    <source>
        <dbReference type="EMBL" id="KAK5698616.1"/>
    </source>
</evidence>
<reference evidence="2" key="1">
    <citation type="submission" date="2023-08" db="EMBL/GenBank/DDBJ databases">
        <title>Black Yeasts Isolated from many extreme environments.</title>
        <authorList>
            <person name="Coleine C."/>
            <person name="Stajich J.E."/>
            <person name="Selbmann L."/>
        </authorList>
    </citation>
    <scope>NUCLEOTIDE SEQUENCE</scope>
    <source>
        <strain evidence="2">CCFEE 5810</strain>
    </source>
</reference>
<protein>
    <recommendedName>
        <fullName evidence="4">Transcription factor domain-containing protein</fullName>
    </recommendedName>
</protein>
<sequence>MPSKRATASHSEYTFVNVDLASTERPRRTTQARAHTARVIRQRQTRDPSTQHATNARPANAVVPEMAGKTSSTSSARILAPAKSSTQSSQSPPITQEDGRSDESPENQHVAQKLPSPRPLSPVFGALTVDAFDAGTSGAAVEAADYCLNIDWPNLLTPEETTVWFQLFCKQPVIFHGFNYASATHGDILRNQVSRSSRRDMLAHKTQCFHLLRDLVANLDDDNVELVLFAVMIMWHYDLRDEEIGDTGSLPFVPHLPGANWLSVYGRTTGVEAHTRPLMNLLDRAGGIGNLKQPGLAFAISCGDLIAASIANEKPGLPLFWKDAPPVEEAANMLHMPPPTSCVGYGFVTLVPGGLPAVAVDALSEMCAVDALLGNARLRCLKARQNKMLVDVRNAAQYRLLSLPSWEELKEDDRTVRSRTAYELCILTAVLYSNAVIFPLPLNTGWHSRLITRIRDTIEHSALSSSSSDTSMLIWSLFIGGIAAYRSHDRAWFEMNLQAALARARIYRWNDAEMLLTAFMWSRVACSMGAAVLWDALDTEYKSRSTSVVAIRSQIAL</sequence>
<feature type="compositionally biased region" description="Low complexity" evidence="1">
    <location>
        <begin position="84"/>
        <end position="96"/>
    </location>
</feature>
<accession>A0AAN8A0N8</accession>
<organism evidence="2 3">
    <name type="scientific">Elasticomyces elasticus</name>
    <dbReference type="NCBI Taxonomy" id="574655"/>
    <lineage>
        <taxon>Eukaryota</taxon>
        <taxon>Fungi</taxon>
        <taxon>Dikarya</taxon>
        <taxon>Ascomycota</taxon>
        <taxon>Pezizomycotina</taxon>
        <taxon>Dothideomycetes</taxon>
        <taxon>Dothideomycetidae</taxon>
        <taxon>Mycosphaerellales</taxon>
        <taxon>Teratosphaeriaceae</taxon>
        <taxon>Elasticomyces</taxon>
    </lineage>
</organism>